<dbReference type="Pfam" id="PF01661">
    <property type="entry name" value="Macro"/>
    <property type="match status" value="1"/>
</dbReference>
<dbReference type="Gene3D" id="3.40.220.10">
    <property type="entry name" value="Leucine Aminopeptidase, subunit E, domain 1"/>
    <property type="match status" value="1"/>
</dbReference>
<dbReference type="SMART" id="SM00506">
    <property type="entry name" value="A1pp"/>
    <property type="match status" value="1"/>
</dbReference>
<dbReference type="PANTHER" id="PTHR11106">
    <property type="entry name" value="GANGLIOSIDE INDUCED DIFFERENTIATION ASSOCIATED PROTEIN 2-RELATED"/>
    <property type="match status" value="1"/>
</dbReference>
<evidence type="ECO:0000313" key="3">
    <source>
        <dbReference type="Proteomes" id="UP000243950"/>
    </source>
</evidence>
<dbReference type="Proteomes" id="UP000243950">
    <property type="component" value="Unassembled WGS sequence"/>
</dbReference>
<name>A0A1I1UFD6_PSEOC</name>
<dbReference type="GO" id="GO:0061463">
    <property type="term" value="F:O-acetyl-ADP-ribose deacetylase activity"/>
    <property type="evidence" value="ECO:0007669"/>
    <property type="project" value="TreeGrafter"/>
</dbReference>
<dbReference type="InterPro" id="IPR043472">
    <property type="entry name" value="Macro_dom-like"/>
</dbReference>
<dbReference type="SUPFAM" id="SSF52949">
    <property type="entry name" value="Macro domain-like"/>
    <property type="match status" value="1"/>
</dbReference>
<protein>
    <submittedName>
        <fullName evidence="2">O-acetyl-ADP-ribose deacetylase (Regulator of RNase III), contains Macro domain</fullName>
    </submittedName>
</protein>
<accession>A0A1I1UFD6</accession>
<proteinExistence type="predicted"/>
<reference evidence="3" key="1">
    <citation type="submission" date="2016-10" db="EMBL/GenBank/DDBJ databases">
        <authorList>
            <person name="Varghese N."/>
            <person name="Submissions S."/>
        </authorList>
    </citation>
    <scope>NUCLEOTIDE SEQUENCE [LARGE SCALE GENOMIC DNA]</scope>
    <source>
        <strain evidence="3">JCM 2783</strain>
    </source>
</reference>
<dbReference type="EMBL" id="FOMO01000003">
    <property type="protein sequence ID" value="SFD69551.1"/>
    <property type="molecule type" value="Genomic_DNA"/>
</dbReference>
<dbReference type="AlphaFoldDB" id="A0A1I1UFD6"/>
<dbReference type="NCBIfam" id="NF001664">
    <property type="entry name" value="PRK00431.1-6"/>
    <property type="match status" value="1"/>
</dbReference>
<dbReference type="PANTHER" id="PTHR11106:SF27">
    <property type="entry name" value="MACRO DOMAIN-CONTAINING PROTEIN"/>
    <property type="match status" value="1"/>
</dbReference>
<sequence>MTARIRAIQADITTLAVDAIVNAANSSLLGGGGVDGAIHRAAGSDLLHECRLLGGCKTGEAKRTGGYRLPARFIVHTVGPVWRGGEQGEEALLIACYRNALRLAAEVDAHSIAFPSISTGIFGYPIEQAARTAVSTVQTELARYPGVDEVLFCCFSANDLAVYQKALAERH</sequence>
<dbReference type="RefSeq" id="WP_093503087.1">
    <property type="nucleotide sequence ID" value="NZ_BSSG01000004.1"/>
</dbReference>
<evidence type="ECO:0000259" key="1">
    <source>
        <dbReference type="PROSITE" id="PS51154"/>
    </source>
</evidence>
<keyword evidence="3" id="KW-1185">Reference proteome</keyword>
<dbReference type="CDD" id="cd02908">
    <property type="entry name" value="Macro_OAADPr_deacetylase"/>
    <property type="match status" value="1"/>
</dbReference>
<dbReference type="InterPro" id="IPR002589">
    <property type="entry name" value="Macro_dom"/>
</dbReference>
<dbReference type="PROSITE" id="PS51154">
    <property type="entry name" value="MACRO"/>
    <property type="match status" value="1"/>
</dbReference>
<feature type="domain" description="Macro" evidence="1">
    <location>
        <begin position="1"/>
        <end position="171"/>
    </location>
</feature>
<organism evidence="2 3">
    <name type="scientific">Pseudomonas straminea</name>
    <dbReference type="NCBI Taxonomy" id="47882"/>
    <lineage>
        <taxon>Bacteria</taxon>
        <taxon>Pseudomonadati</taxon>
        <taxon>Pseudomonadota</taxon>
        <taxon>Gammaproteobacteria</taxon>
        <taxon>Pseudomonadales</taxon>
        <taxon>Pseudomonadaceae</taxon>
        <taxon>Phytopseudomonas</taxon>
    </lineage>
</organism>
<evidence type="ECO:0000313" key="2">
    <source>
        <dbReference type="EMBL" id="SFD69551.1"/>
    </source>
</evidence>
<gene>
    <name evidence="2" type="ORF">SAMN05216372_103313</name>
</gene>